<dbReference type="EMBL" id="NWTN01000026">
    <property type="protein sequence ID" value="PRQ65168.1"/>
    <property type="molecule type" value="Genomic_DNA"/>
</dbReference>
<gene>
    <name evidence="1" type="ORF">COR51_23900</name>
</gene>
<keyword evidence="2" id="KW-1185">Reference proteome</keyword>
<proteinExistence type="predicted"/>
<name>A0ABX5D826_9VIBR</name>
<organism evidence="1 2">
    <name type="scientific">Vibrio mediterranei</name>
    <dbReference type="NCBI Taxonomy" id="689"/>
    <lineage>
        <taxon>Bacteria</taxon>
        <taxon>Pseudomonadati</taxon>
        <taxon>Pseudomonadota</taxon>
        <taxon>Gammaproteobacteria</taxon>
        <taxon>Vibrionales</taxon>
        <taxon>Vibrionaceae</taxon>
        <taxon>Vibrio</taxon>
    </lineage>
</organism>
<comment type="caution">
    <text evidence="1">The sequence shown here is derived from an EMBL/GenBank/DDBJ whole genome shotgun (WGS) entry which is preliminary data.</text>
</comment>
<evidence type="ECO:0000313" key="1">
    <source>
        <dbReference type="EMBL" id="PRQ65168.1"/>
    </source>
</evidence>
<dbReference type="RefSeq" id="WP_106008963.1">
    <property type="nucleotide sequence ID" value="NZ_JAKEUH010000110.1"/>
</dbReference>
<protein>
    <submittedName>
        <fullName evidence="1">Uncharacterized protein</fullName>
    </submittedName>
</protein>
<dbReference type="Proteomes" id="UP000238163">
    <property type="component" value="Unassembled WGS sequence"/>
</dbReference>
<sequence>MMQMKSLEIKEVRQLAKSHEVISAYLVPFEHESRKKEDGSPAIWYRVVLDIKVSDITQSVAVATSRKTLRQFANISKGLEFIDAELEDGQFERISILRDIDNDYNTAISAL</sequence>
<reference evidence="1 2" key="2">
    <citation type="submission" date="2018-03" db="EMBL/GenBank/DDBJ databases">
        <title>Genetic Diversity and Phenotypic Plasticity of AHL Mediated Quorum Sensing in Environmental Strains of Vibrio mediterranei.</title>
        <authorList>
            <person name="Lantoine F."/>
            <person name="Vouve F."/>
        </authorList>
    </citation>
    <scope>NUCLEOTIDE SEQUENCE [LARGE SCALE GENOMIC DNA]</scope>
    <source>
        <strain evidence="1 2">17LN0615E</strain>
    </source>
</reference>
<reference evidence="1 2" key="1">
    <citation type="submission" date="2017-09" db="EMBL/GenBank/DDBJ databases">
        <authorList>
            <person name="Girard L."/>
            <person name="Lami R."/>
            <person name="Suzuki M."/>
            <person name="Baudart J."/>
        </authorList>
    </citation>
    <scope>NUCLEOTIDE SEQUENCE [LARGE SCALE GENOMIC DNA]</scope>
    <source>
        <strain evidence="1 2">17LN0615E</strain>
    </source>
</reference>
<evidence type="ECO:0000313" key="2">
    <source>
        <dbReference type="Proteomes" id="UP000238163"/>
    </source>
</evidence>
<accession>A0ABX5D826</accession>